<reference evidence="2 3" key="1">
    <citation type="submission" date="2024-06" db="EMBL/GenBank/DDBJ databases">
        <title>A chromosome level genome sequence of Diviner's sage (Salvia divinorum).</title>
        <authorList>
            <person name="Ford S.A."/>
            <person name="Ro D.-K."/>
            <person name="Ness R.W."/>
            <person name="Phillips M.A."/>
        </authorList>
    </citation>
    <scope>NUCLEOTIDE SEQUENCE [LARGE SCALE GENOMIC DNA]</scope>
    <source>
        <strain evidence="2">SAF-2024a</strain>
        <tissue evidence="2">Leaf</tissue>
    </source>
</reference>
<feature type="compositionally biased region" description="Polar residues" evidence="1">
    <location>
        <begin position="165"/>
        <end position="174"/>
    </location>
</feature>
<organism evidence="2 3">
    <name type="scientific">Salvia divinorum</name>
    <name type="common">Maria pastora</name>
    <name type="synonym">Diviner's sage</name>
    <dbReference type="NCBI Taxonomy" id="28513"/>
    <lineage>
        <taxon>Eukaryota</taxon>
        <taxon>Viridiplantae</taxon>
        <taxon>Streptophyta</taxon>
        <taxon>Embryophyta</taxon>
        <taxon>Tracheophyta</taxon>
        <taxon>Spermatophyta</taxon>
        <taxon>Magnoliopsida</taxon>
        <taxon>eudicotyledons</taxon>
        <taxon>Gunneridae</taxon>
        <taxon>Pentapetalae</taxon>
        <taxon>asterids</taxon>
        <taxon>lamiids</taxon>
        <taxon>Lamiales</taxon>
        <taxon>Lamiaceae</taxon>
        <taxon>Nepetoideae</taxon>
        <taxon>Mentheae</taxon>
        <taxon>Salviinae</taxon>
        <taxon>Salvia</taxon>
        <taxon>Salvia subgen. Calosphace</taxon>
    </lineage>
</organism>
<feature type="region of interest" description="Disordered" evidence="1">
    <location>
        <begin position="144"/>
        <end position="174"/>
    </location>
</feature>
<comment type="caution">
    <text evidence="2">The sequence shown here is derived from an EMBL/GenBank/DDBJ whole genome shotgun (WGS) entry which is preliminary data.</text>
</comment>
<keyword evidence="3" id="KW-1185">Reference proteome</keyword>
<dbReference type="AlphaFoldDB" id="A0ABD1GKX8"/>
<feature type="compositionally biased region" description="Polar residues" evidence="1">
    <location>
        <begin position="28"/>
        <end position="41"/>
    </location>
</feature>
<proteinExistence type="predicted"/>
<feature type="region of interest" description="Disordered" evidence="1">
    <location>
        <begin position="1"/>
        <end position="41"/>
    </location>
</feature>
<evidence type="ECO:0000256" key="1">
    <source>
        <dbReference type="SAM" id="MobiDB-lite"/>
    </source>
</evidence>
<evidence type="ECO:0000313" key="2">
    <source>
        <dbReference type="EMBL" id="KAL1544777.1"/>
    </source>
</evidence>
<gene>
    <name evidence="2" type="ORF">AAHA92_21582</name>
</gene>
<evidence type="ECO:0000313" key="3">
    <source>
        <dbReference type="Proteomes" id="UP001567538"/>
    </source>
</evidence>
<protein>
    <submittedName>
        <fullName evidence="2">Uncharacterized protein</fullName>
    </submittedName>
</protein>
<feature type="compositionally biased region" description="Basic and acidic residues" evidence="1">
    <location>
        <begin position="15"/>
        <end position="25"/>
    </location>
</feature>
<dbReference type="EMBL" id="JBEAFC010000008">
    <property type="protein sequence ID" value="KAL1544777.1"/>
    <property type="molecule type" value="Genomic_DNA"/>
</dbReference>
<accession>A0ABD1GKX8</accession>
<dbReference type="Proteomes" id="UP001567538">
    <property type="component" value="Unassembled WGS sequence"/>
</dbReference>
<sequence>MNDLLGRRKSNPKNAPKERVEKDLSGKGLSSDSADTGSKCATKNVKVGVKKALSLNVLHALAASKKAKATATSKLNTGTVGNKDVIGKKTVEDEVVVEASEKVHSGLSGGDKNKEIMKYVSSKQNSSGDVVKDTMTKDRVVVEASDKGPSVVSGTKRPQKDVVYNTDTPPSKNK</sequence>
<name>A0ABD1GKX8_SALDI</name>